<keyword evidence="2" id="KW-0472">Membrane</keyword>
<keyword evidence="2" id="KW-1133">Transmembrane helix</keyword>
<evidence type="ECO:0000313" key="3">
    <source>
        <dbReference type="EMBL" id="BBO74933.1"/>
    </source>
</evidence>
<dbReference type="OrthoDB" id="5416205at2"/>
<evidence type="ECO:0000313" key="4">
    <source>
        <dbReference type="Proteomes" id="UP000427769"/>
    </source>
</evidence>
<name>A0A5K7Z4T4_9BACT</name>
<proteinExistence type="predicted"/>
<reference evidence="3 4" key="1">
    <citation type="submission" date="2019-11" db="EMBL/GenBank/DDBJ databases">
        <title>Comparative genomics of hydrocarbon-degrading Desulfosarcina strains.</title>
        <authorList>
            <person name="Watanabe M."/>
            <person name="Kojima H."/>
            <person name="Fukui M."/>
        </authorList>
    </citation>
    <scope>NUCLEOTIDE SEQUENCE [LARGE SCALE GENOMIC DNA]</scope>
    <source>
        <strain evidence="3 4">PP31</strain>
    </source>
</reference>
<keyword evidence="1" id="KW-0175">Coiled coil</keyword>
<dbReference type="KEGG" id="dwd:DSCW_23500"/>
<feature type="transmembrane region" description="Helical" evidence="2">
    <location>
        <begin position="6"/>
        <end position="28"/>
    </location>
</feature>
<sequence length="301" mass="35071">MNSTNRTLATVAVVFALIIAGLVTFFMVKRWHREQMDIVRQQAQNECVEVIRKMEADLDEMRAELETERQRRPDDEVFPTVFGTPAPQQDADTLPVDCDKVEGQMRSFFNYLDGRSYFASREIQEGSAGFFRQCAKKLLADPPVNIAEMKDMFRLVKNVTHFYRVLGRDALTLAGDILASEDRVLEPAMAVFYAWIVECRGALPGDEKPLSLERLYDYAGYFLNTLGGRSYLLRRESKIRMLVNYYSILVVDRANDEKFNRYGIDLRPYIDYLFYDISNQKGLAYRERYLTRLTLLRDKYM</sequence>
<organism evidence="3 4">
    <name type="scientific">Desulfosarcina widdelii</name>
    <dbReference type="NCBI Taxonomy" id="947919"/>
    <lineage>
        <taxon>Bacteria</taxon>
        <taxon>Pseudomonadati</taxon>
        <taxon>Thermodesulfobacteriota</taxon>
        <taxon>Desulfobacteria</taxon>
        <taxon>Desulfobacterales</taxon>
        <taxon>Desulfosarcinaceae</taxon>
        <taxon>Desulfosarcina</taxon>
    </lineage>
</organism>
<evidence type="ECO:0000256" key="1">
    <source>
        <dbReference type="SAM" id="Coils"/>
    </source>
</evidence>
<keyword evidence="2" id="KW-0812">Transmembrane</keyword>
<feature type="coiled-coil region" evidence="1">
    <location>
        <begin position="44"/>
        <end position="71"/>
    </location>
</feature>
<protein>
    <submittedName>
        <fullName evidence="3">Uncharacterized protein</fullName>
    </submittedName>
</protein>
<dbReference type="EMBL" id="AP021875">
    <property type="protein sequence ID" value="BBO74933.1"/>
    <property type="molecule type" value="Genomic_DNA"/>
</dbReference>
<accession>A0A5K7Z4T4</accession>
<gene>
    <name evidence="3" type="ORF">DSCW_23500</name>
</gene>
<evidence type="ECO:0000256" key="2">
    <source>
        <dbReference type="SAM" id="Phobius"/>
    </source>
</evidence>
<dbReference type="Proteomes" id="UP000427769">
    <property type="component" value="Chromosome"/>
</dbReference>
<dbReference type="RefSeq" id="WP_155303904.1">
    <property type="nucleotide sequence ID" value="NZ_AP021875.1"/>
</dbReference>
<dbReference type="AlphaFoldDB" id="A0A5K7Z4T4"/>
<keyword evidence="4" id="KW-1185">Reference proteome</keyword>